<protein>
    <submittedName>
        <fullName evidence="2">Uncharacterized protein</fullName>
    </submittedName>
</protein>
<evidence type="ECO:0000256" key="1">
    <source>
        <dbReference type="SAM" id="Coils"/>
    </source>
</evidence>
<sequence>MKQYQSQPQKSPSNIEKTNTFITQVDSINNFYTNQHSQHNLNFNHILSMLQKRQEFQEQEYKIKLDSLEKRIKQLIQISSQLTQQNTKLKIQYSDLIKEYDIIKNRIINYEDNILKKNSEYQFNLDELTKLKIEREKIIGLTNKYHERSKIRKKQVIEQENTINILKKQVNDLQKANLILLSEKQNILLQSQQNHQFLNQQQNILQEEIIAKALQIDLSNKDEIQQIIKHFLNNYSNHLIQINKETNQLIILIQEYFDINLDINNQSQYNKLIKQFDSLIIKYNQMLEQKTKFQQQFNISPQDTLLLSNYNNQNFYNNNNNVNNTIFSSKRNSQNNFYQNNVKQDIIRASKYIKIQQIHMFLAQMIESFIIYIFRVRNLNHEILGSEQFNSEYKTKFKKITYVIIAIIRMLNKKKFHDYNPLILVLPIEETIYYLLNTIRTQQQIIEKFQE</sequence>
<feature type="coiled-coil region" evidence="1">
    <location>
        <begin position="156"/>
        <end position="208"/>
    </location>
</feature>
<proteinExistence type="predicted"/>
<evidence type="ECO:0000313" key="3">
    <source>
        <dbReference type="Proteomes" id="UP000692954"/>
    </source>
</evidence>
<dbReference type="Proteomes" id="UP000692954">
    <property type="component" value="Unassembled WGS sequence"/>
</dbReference>
<accession>A0A8S1KZV7</accession>
<organism evidence="2 3">
    <name type="scientific">Paramecium sonneborni</name>
    <dbReference type="NCBI Taxonomy" id="65129"/>
    <lineage>
        <taxon>Eukaryota</taxon>
        <taxon>Sar</taxon>
        <taxon>Alveolata</taxon>
        <taxon>Ciliophora</taxon>
        <taxon>Intramacronucleata</taxon>
        <taxon>Oligohymenophorea</taxon>
        <taxon>Peniculida</taxon>
        <taxon>Parameciidae</taxon>
        <taxon>Paramecium</taxon>
    </lineage>
</organism>
<keyword evidence="1" id="KW-0175">Coiled coil</keyword>
<dbReference type="AlphaFoldDB" id="A0A8S1KZV7"/>
<keyword evidence="3" id="KW-1185">Reference proteome</keyword>
<dbReference type="OrthoDB" id="306880at2759"/>
<gene>
    <name evidence="2" type="ORF">PSON_ATCC_30995.1.T0130198</name>
</gene>
<feature type="coiled-coil region" evidence="1">
    <location>
        <begin position="58"/>
        <end position="113"/>
    </location>
</feature>
<reference evidence="2" key="1">
    <citation type="submission" date="2021-01" db="EMBL/GenBank/DDBJ databases">
        <authorList>
            <consortium name="Genoscope - CEA"/>
            <person name="William W."/>
        </authorList>
    </citation>
    <scope>NUCLEOTIDE SEQUENCE</scope>
</reference>
<evidence type="ECO:0000313" key="2">
    <source>
        <dbReference type="EMBL" id="CAD8059375.1"/>
    </source>
</evidence>
<comment type="caution">
    <text evidence="2">The sequence shown here is derived from an EMBL/GenBank/DDBJ whole genome shotgun (WGS) entry which is preliminary data.</text>
</comment>
<name>A0A8S1KZV7_9CILI</name>
<dbReference type="EMBL" id="CAJJDN010000013">
    <property type="protein sequence ID" value="CAD8059375.1"/>
    <property type="molecule type" value="Genomic_DNA"/>
</dbReference>